<dbReference type="GO" id="GO:0030976">
    <property type="term" value="F:thiamine pyrophosphate binding"/>
    <property type="evidence" value="ECO:0007669"/>
    <property type="project" value="TreeGrafter"/>
</dbReference>
<keyword evidence="7" id="KW-1185">Reference proteome</keyword>
<evidence type="ECO:0000256" key="1">
    <source>
        <dbReference type="ARBA" id="ARBA00004418"/>
    </source>
</evidence>
<dbReference type="SUPFAM" id="SSF53850">
    <property type="entry name" value="Periplasmic binding protein-like II"/>
    <property type="match status" value="1"/>
</dbReference>
<comment type="subcellular location">
    <subcellularLocation>
        <location evidence="1">Periplasm</location>
    </subcellularLocation>
</comment>
<evidence type="ECO:0000256" key="2">
    <source>
        <dbReference type="ARBA" id="ARBA00008520"/>
    </source>
</evidence>
<proteinExistence type="inferred from homology"/>
<dbReference type="GO" id="GO:0030288">
    <property type="term" value="C:outer membrane-bounded periplasmic space"/>
    <property type="evidence" value="ECO:0007669"/>
    <property type="project" value="TreeGrafter"/>
</dbReference>
<accession>A0A1H2PK05</accession>
<dbReference type="OrthoDB" id="8874923at2"/>
<keyword evidence="5" id="KW-0574">Periplasm</keyword>
<reference evidence="7" key="1">
    <citation type="submission" date="2016-09" db="EMBL/GenBank/DDBJ databases">
        <authorList>
            <person name="Varghese N."/>
            <person name="Submissions S."/>
        </authorList>
    </citation>
    <scope>NUCLEOTIDE SEQUENCE [LARGE SCALE GENOMIC DNA]</scope>
    <source>
        <strain evidence="7">JS23</strain>
    </source>
</reference>
<dbReference type="GO" id="GO:0015888">
    <property type="term" value="P:thiamine transport"/>
    <property type="evidence" value="ECO:0007669"/>
    <property type="project" value="TreeGrafter"/>
</dbReference>
<dbReference type="Gene3D" id="3.40.190.10">
    <property type="entry name" value="Periplasmic binding protein-like II"/>
    <property type="match status" value="2"/>
</dbReference>
<organism evidence="6 7">
    <name type="scientific">Chitinasiproducens palmae</name>
    <dbReference type="NCBI Taxonomy" id="1770053"/>
    <lineage>
        <taxon>Bacteria</taxon>
        <taxon>Pseudomonadati</taxon>
        <taxon>Pseudomonadota</taxon>
        <taxon>Betaproteobacteria</taxon>
        <taxon>Burkholderiales</taxon>
        <taxon>Burkholderiaceae</taxon>
        <taxon>Chitinasiproducens</taxon>
    </lineage>
</organism>
<dbReference type="Proteomes" id="UP000243719">
    <property type="component" value="Unassembled WGS sequence"/>
</dbReference>
<dbReference type="InterPro" id="IPR006059">
    <property type="entry name" value="SBP"/>
</dbReference>
<evidence type="ECO:0000313" key="6">
    <source>
        <dbReference type="EMBL" id="SDV46738.1"/>
    </source>
</evidence>
<dbReference type="InterPro" id="IPR006311">
    <property type="entry name" value="TAT_signal"/>
</dbReference>
<dbReference type="Pfam" id="PF13416">
    <property type="entry name" value="SBP_bac_8"/>
    <property type="match status" value="1"/>
</dbReference>
<keyword evidence="3" id="KW-0813">Transport</keyword>
<sequence length="375" mass="40899">MKDRKSKSAGASAVELPGNVQRRAFLKTGVGLAAAGTLSLSAPAVLAQRGNGRVVVRGLGGAYQDAMTAAIYKPFTAATGIEVVVQPATAAQIRAMVQAKRVSLDVVDLTDIAQVALDKVGALAPIDYAGMKYTNPDDIQAVVRKPNMVGNLIFSTVMVYNTDVFKGGNHPKTWSEFWDAKRFPGKRTLADQQSGSAELEFALLADGVPMDKLYPLDVPRALRVLAKIKPEIVMWWNTGAASAQLMERRDAVLGGLWNGRAQDLIDKGAPLAIEWNQAKRQTQALSIIKDSPNAANAQKFIDFALQPKVQAEVVRHIAYGPTNRQALKLLKPEELAKLPSSKEHFAQSFQQDPEWWSENLSSVGQQWQSWVLQRS</sequence>
<evidence type="ECO:0000256" key="4">
    <source>
        <dbReference type="ARBA" id="ARBA00022729"/>
    </source>
</evidence>
<dbReference type="AlphaFoldDB" id="A0A1H2PK05"/>
<gene>
    <name evidence="6" type="ORF">SAMN05216551_101594</name>
</gene>
<dbReference type="PANTHER" id="PTHR30006">
    <property type="entry name" value="THIAMINE-BINDING PERIPLASMIC PROTEIN-RELATED"/>
    <property type="match status" value="1"/>
</dbReference>
<keyword evidence="4" id="KW-0732">Signal</keyword>
<evidence type="ECO:0000256" key="5">
    <source>
        <dbReference type="ARBA" id="ARBA00022764"/>
    </source>
</evidence>
<dbReference type="EMBL" id="FNLO01000001">
    <property type="protein sequence ID" value="SDV46738.1"/>
    <property type="molecule type" value="Genomic_DNA"/>
</dbReference>
<dbReference type="RefSeq" id="WP_091904358.1">
    <property type="nucleotide sequence ID" value="NZ_FNLO01000001.1"/>
</dbReference>
<dbReference type="GO" id="GO:0030975">
    <property type="term" value="F:thiamine binding"/>
    <property type="evidence" value="ECO:0007669"/>
    <property type="project" value="TreeGrafter"/>
</dbReference>
<dbReference type="CDD" id="cd13589">
    <property type="entry name" value="PBP2_polyamine_RpCGA009"/>
    <property type="match status" value="1"/>
</dbReference>
<dbReference type="PANTHER" id="PTHR30006:SF3">
    <property type="entry name" value="THIAMINE-BINDING PERIPLASMIC PROTEIN"/>
    <property type="match status" value="1"/>
</dbReference>
<dbReference type="PROSITE" id="PS51318">
    <property type="entry name" value="TAT"/>
    <property type="match status" value="1"/>
</dbReference>
<name>A0A1H2PK05_9BURK</name>
<comment type="similarity">
    <text evidence="2">Belongs to the bacterial solute-binding protein 1 family.</text>
</comment>
<protein>
    <submittedName>
        <fullName evidence="6">Putative spermidine/putrescine transport system substrate-binding protein</fullName>
    </submittedName>
</protein>
<evidence type="ECO:0000313" key="7">
    <source>
        <dbReference type="Proteomes" id="UP000243719"/>
    </source>
</evidence>
<dbReference type="STRING" id="1770053.SAMN05216551_101594"/>
<evidence type="ECO:0000256" key="3">
    <source>
        <dbReference type="ARBA" id="ARBA00022448"/>
    </source>
</evidence>